<evidence type="ECO:0000256" key="3">
    <source>
        <dbReference type="ARBA" id="ARBA00006745"/>
    </source>
</evidence>
<dbReference type="SUPFAM" id="SSF51556">
    <property type="entry name" value="Metallo-dependent hydrolases"/>
    <property type="match status" value="1"/>
</dbReference>
<keyword evidence="5" id="KW-0479">Metal-binding</keyword>
<dbReference type="GO" id="GO:0008892">
    <property type="term" value="F:guanine deaminase activity"/>
    <property type="evidence" value="ECO:0007669"/>
    <property type="project" value="UniProtKB-EC"/>
</dbReference>
<dbReference type="Gene3D" id="2.30.40.10">
    <property type="entry name" value="Urease, subunit C, domain 1"/>
    <property type="match status" value="1"/>
</dbReference>
<comment type="catalytic activity">
    <reaction evidence="8">
        <text>guanine + H2O + H(+) = xanthine + NH4(+)</text>
        <dbReference type="Rhea" id="RHEA:14665"/>
        <dbReference type="ChEBI" id="CHEBI:15377"/>
        <dbReference type="ChEBI" id="CHEBI:15378"/>
        <dbReference type="ChEBI" id="CHEBI:16235"/>
        <dbReference type="ChEBI" id="CHEBI:17712"/>
        <dbReference type="ChEBI" id="CHEBI:28938"/>
        <dbReference type="EC" id="3.5.4.3"/>
    </reaction>
</comment>
<accession>A0A0F7SYG0</accession>
<dbReference type="GO" id="GO:0005829">
    <property type="term" value="C:cytosol"/>
    <property type="evidence" value="ECO:0007669"/>
    <property type="project" value="TreeGrafter"/>
</dbReference>
<dbReference type="InterPro" id="IPR006680">
    <property type="entry name" value="Amidohydro-rel"/>
</dbReference>
<dbReference type="GO" id="GO:0046098">
    <property type="term" value="P:guanine metabolic process"/>
    <property type="evidence" value="ECO:0007669"/>
    <property type="project" value="TreeGrafter"/>
</dbReference>
<evidence type="ECO:0000256" key="7">
    <source>
        <dbReference type="ARBA" id="ARBA00022833"/>
    </source>
</evidence>
<sequence>MIIYGPFVHSVSLSEIEYVHRGLLRINDEDGTITHIESPVEPADVEKLVQSNGWGGEVLRRLRRGQFLSPGFIDTHTHAPQYPNNGIGSQYELLDWLDNVTFPGEAKFKDVDYARKIYKEVVSRTLSLGTTTSCYYGTLYLESTKALADICAELHQRAFVGKCNMDSNCPPEYIEPSASASIEETRSLITHIQSLSPSPADALVRPIITPRFAISCSPELLRGLGELAKEEDTRATKVGGYKMAIQTHMGENAGEIAFTKQLFKDAKAEKPWDGTYAGVYDRFGLLGERTILAHCVHLEEKELQLLQSTKSGISHCPISNFHLRSGCARIAEALDRGIKVGLGSDCGGGNEAGILPQIRAAMNTSKMVGMYLPASSNPGSISQQTHLSLSNTFHMATLGGAALCGLQDVIGNFKKGKQFDALLVDLTGKRGPGVWWTAGEEGEEGDASWLESGFERFIFTGDDRSISNVWVRGKLVGGTDA</sequence>
<dbReference type="PANTHER" id="PTHR11271:SF6">
    <property type="entry name" value="GUANINE DEAMINASE"/>
    <property type="match status" value="1"/>
</dbReference>
<evidence type="ECO:0000256" key="4">
    <source>
        <dbReference type="ARBA" id="ARBA00012781"/>
    </source>
</evidence>
<dbReference type="Gene3D" id="3.20.20.140">
    <property type="entry name" value="Metal-dependent hydrolases"/>
    <property type="match status" value="1"/>
</dbReference>
<evidence type="ECO:0000313" key="13">
    <source>
        <dbReference type="EMBL" id="CED85625.1"/>
    </source>
</evidence>
<dbReference type="EMBL" id="LN483332">
    <property type="protein sequence ID" value="CED85625.1"/>
    <property type="molecule type" value="Genomic_DNA"/>
</dbReference>
<keyword evidence="7" id="KW-0862">Zinc</keyword>
<protein>
    <recommendedName>
        <fullName evidence="10">Probable guanine deaminase</fullName>
        <ecNumber evidence="4">3.5.4.3</ecNumber>
    </recommendedName>
    <alternativeName>
        <fullName evidence="11">Guanine aminohydrolase</fullName>
    </alternativeName>
</protein>
<dbReference type="InterPro" id="IPR051607">
    <property type="entry name" value="Metallo-dep_hydrolases"/>
</dbReference>
<evidence type="ECO:0000256" key="6">
    <source>
        <dbReference type="ARBA" id="ARBA00022801"/>
    </source>
</evidence>
<dbReference type="Pfam" id="PF01979">
    <property type="entry name" value="Amidohydro_1"/>
    <property type="match status" value="1"/>
</dbReference>
<dbReference type="PANTHER" id="PTHR11271">
    <property type="entry name" value="GUANINE DEAMINASE"/>
    <property type="match status" value="1"/>
</dbReference>
<dbReference type="FunFam" id="3.20.20.140:FF:000022">
    <property type="entry name" value="Guanine deaminase"/>
    <property type="match status" value="1"/>
</dbReference>
<evidence type="ECO:0000256" key="10">
    <source>
        <dbReference type="ARBA" id="ARBA00069860"/>
    </source>
</evidence>
<evidence type="ECO:0000256" key="5">
    <source>
        <dbReference type="ARBA" id="ARBA00022723"/>
    </source>
</evidence>
<keyword evidence="6 13" id="KW-0378">Hydrolase</keyword>
<comment type="similarity">
    <text evidence="3">Belongs to the metallo-dependent hydrolases superfamily. ATZ/TRZ family.</text>
</comment>
<evidence type="ECO:0000256" key="2">
    <source>
        <dbReference type="ARBA" id="ARBA00004984"/>
    </source>
</evidence>
<dbReference type="InterPro" id="IPR011059">
    <property type="entry name" value="Metal-dep_hydrolase_composite"/>
</dbReference>
<comment type="function">
    <text evidence="9">Catalyzes the hydrolytic deamination of guanine, producing xanthine and ammonia.</text>
</comment>
<evidence type="ECO:0000256" key="1">
    <source>
        <dbReference type="ARBA" id="ARBA00001947"/>
    </source>
</evidence>
<feature type="domain" description="Amidohydrolase-related" evidence="12">
    <location>
        <begin position="67"/>
        <end position="476"/>
    </location>
</feature>
<evidence type="ECO:0000256" key="9">
    <source>
        <dbReference type="ARBA" id="ARBA00056079"/>
    </source>
</evidence>
<evidence type="ECO:0000259" key="12">
    <source>
        <dbReference type="Pfam" id="PF01979"/>
    </source>
</evidence>
<reference evidence="13" key="1">
    <citation type="submission" date="2014-08" db="EMBL/GenBank/DDBJ databases">
        <authorList>
            <person name="Sharma Rahul"/>
            <person name="Thines Marco"/>
        </authorList>
    </citation>
    <scope>NUCLEOTIDE SEQUENCE</scope>
</reference>
<dbReference type="AlphaFoldDB" id="A0A0F7SYG0"/>
<proteinExistence type="inferred from homology"/>
<name>A0A0F7SYG0_PHARH</name>
<organism evidence="13">
    <name type="scientific">Phaffia rhodozyma</name>
    <name type="common">Yeast</name>
    <name type="synonym">Xanthophyllomyces dendrorhous</name>
    <dbReference type="NCBI Taxonomy" id="264483"/>
    <lineage>
        <taxon>Eukaryota</taxon>
        <taxon>Fungi</taxon>
        <taxon>Dikarya</taxon>
        <taxon>Basidiomycota</taxon>
        <taxon>Agaricomycotina</taxon>
        <taxon>Tremellomycetes</taxon>
        <taxon>Cystofilobasidiales</taxon>
        <taxon>Mrakiaceae</taxon>
        <taxon>Phaffia</taxon>
    </lineage>
</organism>
<comment type="pathway">
    <text evidence="2">Purine metabolism; guanine degradation; xanthine from guanine: step 1/1.</text>
</comment>
<dbReference type="InterPro" id="IPR032466">
    <property type="entry name" value="Metal_Hydrolase"/>
</dbReference>
<evidence type="ECO:0000256" key="8">
    <source>
        <dbReference type="ARBA" id="ARBA00051148"/>
    </source>
</evidence>
<dbReference type="GO" id="GO:0008270">
    <property type="term" value="F:zinc ion binding"/>
    <property type="evidence" value="ECO:0007669"/>
    <property type="project" value="TreeGrafter"/>
</dbReference>
<comment type="cofactor">
    <cofactor evidence="1">
        <name>Zn(2+)</name>
        <dbReference type="ChEBI" id="CHEBI:29105"/>
    </cofactor>
</comment>
<dbReference type="EC" id="3.5.4.3" evidence="4"/>
<evidence type="ECO:0000256" key="11">
    <source>
        <dbReference type="ARBA" id="ARBA00083147"/>
    </source>
</evidence>